<dbReference type="EMBL" id="RRYP01005409">
    <property type="protein sequence ID" value="TNV82062.1"/>
    <property type="molecule type" value="Genomic_DNA"/>
</dbReference>
<dbReference type="AlphaFoldDB" id="A0A8J8NUV8"/>
<comment type="caution">
    <text evidence="1">The sequence shown here is derived from an EMBL/GenBank/DDBJ whole genome shotgun (WGS) entry which is preliminary data.</text>
</comment>
<proteinExistence type="predicted"/>
<accession>A0A8J8NUV8</accession>
<sequence>MAGLLLNLHEELIPVMQQIIIPFQILTLLHKKPESNFQTAINAVQICNQRMKELNFVDLNSNFNLNNFVMDLIRIFRHKLNKISFNYQRVMAIPQIKITNVPFDLPLPRLNSLLIANTKSDAIFSIKFFTRILNASTETLETLTLHHGLSLLQENWLFLNTSNYQLPHSEDAVINEDKITPMMEEISRLMNLREVTIDLKSFVFMKRSFLGGKSWSD</sequence>
<evidence type="ECO:0000313" key="2">
    <source>
        <dbReference type="Proteomes" id="UP000785679"/>
    </source>
</evidence>
<evidence type="ECO:0000313" key="1">
    <source>
        <dbReference type="EMBL" id="TNV82062.1"/>
    </source>
</evidence>
<gene>
    <name evidence="1" type="ORF">FGO68_gene15139</name>
</gene>
<protein>
    <submittedName>
        <fullName evidence="1">Uncharacterized protein</fullName>
    </submittedName>
</protein>
<reference evidence="1" key="1">
    <citation type="submission" date="2019-06" db="EMBL/GenBank/DDBJ databases">
        <authorList>
            <person name="Zheng W."/>
        </authorList>
    </citation>
    <scope>NUCLEOTIDE SEQUENCE</scope>
    <source>
        <strain evidence="1">QDHG01</strain>
    </source>
</reference>
<keyword evidence="2" id="KW-1185">Reference proteome</keyword>
<organism evidence="1 2">
    <name type="scientific">Halteria grandinella</name>
    <dbReference type="NCBI Taxonomy" id="5974"/>
    <lineage>
        <taxon>Eukaryota</taxon>
        <taxon>Sar</taxon>
        <taxon>Alveolata</taxon>
        <taxon>Ciliophora</taxon>
        <taxon>Intramacronucleata</taxon>
        <taxon>Spirotrichea</taxon>
        <taxon>Stichotrichia</taxon>
        <taxon>Sporadotrichida</taxon>
        <taxon>Halteriidae</taxon>
        <taxon>Halteria</taxon>
    </lineage>
</organism>
<name>A0A8J8NUV8_HALGN</name>
<dbReference type="Proteomes" id="UP000785679">
    <property type="component" value="Unassembled WGS sequence"/>
</dbReference>